<dbReference type="Proteomes" id="UP000181790">
    <property type="component" value="Unassembled WGS sequence"/>
</dbReference>
<dbReference type="InterPro" id="IPR002938">
    <property type="entry name" value="FAD-bd"/>
</dbReference>
<evidence type="ECO:0000313" key="3">
    <source>
        <dbReference type="Proteomes" id="UP000181790"/>
    </source>
</evidence>
<dbReference type="AlphaFoldDB" id="A0A1S2VME2"/>
<gene>
    <name evidence="2" type="ORF">BLX24_06705</name>
</gene>
<dbReference type="InterPro" id="IPR036188">
    <property type="entry name" value="FAD/NAD-bd_sf"/>
</dbReference>
<dbReference type="GO" id="GO:0071949">
    <property type="term" value="F:FAD binding"/>
    <property type="evidence" value="ECO:0007669"/>
    <property type="project" value="InterPro"/>
</dbReference>
<dbReference type="Gene3D" id="3.50.50.60">
    <property type="entry name" value="FAD/NAD(P)-binding domain"/>
    <property type="match status" value="1"/>
</dbReference>
<name>A0A1S2VME2_9BACT</name>
<protein>
    <submittedName>
        <fullName evidence="2">FAD-dependent oxidoreductase</fullName>
    </submittedName>
</protein>
<dbReference type="EMBL" id="MORL01000003">
    <property type="protein sequence ID" value="OIN59560.1"/>
    <property type="molecule type" value="Genomic_DNA"/>
</dbReference>
<comment type="caution">
    <text evidence="2">The sequence shown here is derived from an EMBL/GenBank/DDBJ whole genome shotgun (WGS) entry which is preliminary data.</text>
</comment>
<evidence type="ECO:0000259" key="1">
    <source>
        <dbReference type="Pfam" id="PF01494"/>
    </source>
</evidence>
<proteinExistence type="predicted"/>
<dbReference type="InterPro" id="IPR050407">
    <property type="entry name" value="Geranylgeranyl_reductase"/>
</dbReference>
<evidence type="ECO:0000313" key="2">
    <source>
        <dbReference type="EMBL" id="OIN59560.1"/>
    </source>
</evidence>
<dbReference type="OrthoDB" id="1142316at2"/>
<accession>A0A1S2VME2</accession>
<dbReference type="PRINTS" id="PR00420">
    <property type="entry name" value="RNGMNOXGNASE"/>
</dbReference>
<dbReference type="PANTHER" id="PTHR42685">
    <property type="entry name" value="GERANYLGERANYL DIPHOSPHATE REDUCTASE"/>
    <property type="match status" value="1"/>
</dbReference>
<dbReference type="PANTHER" id="PTHR42685:SF19">
    <property type="entry name" value="POSSIBLE OXIDOREDUCTASE"/>
    <property type="match status" value="1"/>
</dbReference>
<dbReference type="SUPFAM" id="SSF51905">
    <property type="entry name" value="FAD/NAD(P)-binding domain"/>
    <property type="match status" value="1"/>
</dbReference>
<reference evidence="2 3" key="1">
    <citation type="submission" date="2016-10" db="EMBL/GenBank/DDBJ databases">
        <title>Arsenicibacter rosenii gen. nov., sp. nov., an efficient arsenic-methylating bacterium isolated from an arsenic-contaminated paddy soil.</title>
        <authorList>
            <person name="Huang K."/>
        </authorList>
    </citation>
    <scope>NUCLEOTIDE SEQUENCE [LARGE SCALE GENOMIC DNA]</scope>
    <source>
        <strain evidence="2 3">SM-1</strain>
    </source>
</reference>
<feature type="domain" description="FAD-binding" evidence="1">
    <location>
        <begin position="3"/>
        <end position="316"/>
    </location>
</feature>
<keyword evidence="3" id="KW-1185">Reference proteome</keyword>
<sequence length="382" mass="42258">MQDVIIIGGGLAGLVSAIELARLGYLVTLIERKVYPYHRVCGEYISNEVKGYLTRLGLDLNRLGAADIRQFAFTTPSGRELTAPLDLGGFGISRYRLDEALYQLAIHAGVTFVLGKSVEAVQAGGSGPDGLPVSFTVSSQNGQQWQGRVVIGAFGKRSRLDKTFNRAFMQQPSPYVGVKYHVRFANPTAYARDRITLHNFQDGYCGMSAIEDDRYCLCYLTTRDNVRKHGSVAAMEQAVLYRNPHLKQIFEQAGHLYEKPEVINEISFAPKLAVEHHLFMTGDSAGMITPLCGNGMAMAIHGARVASQLIGQLLAGAISRGEAERLYTAQWKQLFAQRLWVGRQVQHLFGDAWLSELALTFFKTIPPALHGVMRLTHGQEIR</sequence>
<dbReference type="Pfam" id="PF01494">
    <property type="entry name" value="FAD_binding_3"/>
    <property type="match status" value="1"/>
</dbReference>
<organism evidence="2 3">
    <name type="scientific">Arsenicibacter rosenii</name>
    <dbReference type="NCBI Taxonomy" id="1750698"/>
    <lineage>
        <taxon>Bacteria</taxon>
        <taxon>Pseudomonadati</taxon>
        <taxon>Bacteroidota</taxon>
        <taxon>Cytophagia</taxon>
        <taxon>Cytophagales</taxon>
        <taxon>Spirosomataceae</taxon>
        <taxon>Arsenicibacter</taxon>
    </lineage>
</organism>